<dbReference type="PIRSF" id="PIRSF036492">
    <property type="entry name" value="ALDH"/>
    <property type="match status" value="1"/>
</dbReference>
<accession>A0A4Y9Z361</accession>
<evidence type="ECO:0000256" key="5">
    <source>
        <dbReference type="PIRSR" id="PIRSR036492-1"/>
    </source>
</evidence>
<feature type="domain" description="Aldehyde dehydrogenase" evidence="7">
    <location>
        <begin position="117"/>
        <end position="418"/>
    </location>
</feature>
<reference evidence="8 9" key="1">
    <citation type="submission" date="2019-02" db="EMBL/GenBank/DDBJ databases">
        <title>Genome sequencing of the rare red list fungi Dentipellis fragilis.</title>
        <authorList>
            <person name="Buettner E."/>
            <person name="Kellner H."/>
        </authorList>
    </citation>
    <scope>NUCLEOTIDE SEQUENCE [LARGE SCALE GENOMIC DNA]</scope>
    <source>
        <strain evidence="8 9">DSM 105465</strain>
    </source>
</reference>
<dbReference type="EMBL" id="SEOQ01000165">
    <property type="protein sequence ID" value="TFY68338.1"/>
    <property type="molecule type" value="Genomic_DNA"/>
</dbReference>
<dbReference type="InterPro" id="IPR016163">
    <property type="entry name" value="Ald_DH_C"/>
</dbReference>
<dbReference type="SUPFAM" id="SSF53720">
    <property type="entry name" value="ALDH-like"/>
    <property type="match status" value="1"/>
</dbReference>
<dbReference type="Gene3D" id="3.40.309.10">
    <property type="entry name" value="Aldehyde Dehydrogenase, Chain A, domain 2"/>
    <property type="match status" value="1"/>
</dbReference>
<organism evidence="8 9">
    <name type="scientific">Dentipellis fragilis</name>
    <dbReference type="NCBI Taxonomy" id="205917"/>
    <lineage>
        <taxon>Eukaryota</taxon>
        <taxon>Fungi</taxon>
        <taxon>Dikarya</taxon>
        <taxon>Basidiomycota</taxon>
        <taxon>Agaricomycotina</taxon>
        <taxon>Agaricomycetes</taxon>
        <taxon>Russulales</taxon>
        <taxon>Hericiaceae</taxon>
        <taxon>Dentipellis</taxon>
    </lineage>
</organism>
<proteinExistence type="inferred from homology"/>
<feature type="active site" evidence="5">
    <location>
        <position position="201"/>
    </location>
</feature>
<feature type="active site" evidence="5">
    <location>
        <position position="235"/>
    </location>
</feature>
<keyword evidence="9" id="KW-1185">Reference proteome</keyword>
<feature type="transmembrane region" description="Helical" evidence="6">
    <location>
        <begin position="477"/>
        <end position="495"/>
    </location>
</feature>
<keyword evidence="6" id="KW-0472">Membrane</keyword>
<gene>
    <name evidence="8" type="ORF">EVG20_g3598</name>
</gene>
<dbReference type="GO" id="GO:0004029">
    <property type="term" value="F:aldehyde dehydrogenase (NAD+) activity"/>
    <property type="evidence" value="ECO:0007669"/>
    <property type="project" value="TreeGrafter"/>
</dbReference>
<evidence type="ECO:0000313" key="8">
    <source>
        <dbReference type="EMBL" id="TFY68338.1"/>
    </source>
</evidence>
<evidence type="ECO:0000313" key="9">
    <source>
        <dbReference type="Proteomes" id="UP000298327"/>
    </source>
</evidence>
<dbReference type="Pfam" id="PF00171">
    <property type="entry name" value="Aldedh"/>
    <property type="match status" value="1"/>
</dbReference>
<keyword evidence="6" id="KW-0812">Transmembrane</keyword>
<dbReference type="Proteomes" id="UP000298327">
    <property type="component" value="Unassembled WGS sequence"/>
</dbReference>
<dbReference type="Gene3D" id="3.40.605.10">
    <property type="entry name" value="Aldehyde Dehydrogenase, Chain A, domain 1"/>
    <property type="match status" value="2"/>
</dbReference>
<dbReference type="PANTHER" id="PTHR43570">
    <property type="entry name" value="ALDEHYDE DEHYDROGENASE"/>
    <property type="match status" value="1"/>
</dbReference>
<sequence length="513" mass="56206">MGLPEFVEMPVEDIEALRNELGRSFKQGRSKTLEFRKHQLLSLGYMIQDNIEAFQEALKLDIGRGALETNILELSGALAEIKTCYDHVETWMQEDKIPFHPNWFAMRPRARKEPKGAGAIAAGCSVVLKPSELTPHFAALVGELIPKYLDPTLYAVINGGVPQVTRALELPWDHILYTGGARVARIILAAAAKTLTPVTTELGGKSPCIIDSNCDLTTSARRLLWGKVTNAGQVCTSPDYAIVERSFAPKLVEALIKTLNEFFPEGAAASDSFARLISPAHFQRVKGLLDNTRGKIVYGGKTDASQKFIEPTIILDVKPDDPTMLDEIFGPLLPIVLVDSTDEAINFVNSRDHPLVVYVFSKSEEFKEKVYNNTSSGTLSSNETLLHALVDGVPFGGIGPSGSGAHTGKFGFDMFTYTRGQMDSPSWLDYLLKGRYAPHTLESTKLMAFLVNPKLPARPLPLSNAKALARFKKSSGWTTWLLIALAVAGVSAFQARQGGLFARIVDFIQARRA</sequence>
<dbReference type="STRING" id="205917.A0A4Y9Z361"/>
<dbReference type="InterPro" id="IPR012394">
    <property type="entry name" value="Aldehyde_DH_NAD(P)"/>
</dbReference>
<dbReference type="OrthoDB" id="440325at2759"/>
<keyword evidence="3" id="KW-0520">NAD</keyword>
<dbReference type="AlphaFoldDB" id="A0A4Y9Z361"/>
<evidence type="ECO:0000256" key="6">
    <source>
        <dbReference type="SAM" id="Phobius"/>
    </source>
</evidence>
<keyword evidence="6" id="KW-1133">Transmembrane helix</keyword>
<dbReference type="InterPro" id="IPR015590">
    <property type="entry name" value="Aldehyde_DH_dom"/>
</dbReference>
<protein>
    <recommendedName>
        <fullName evidence="4">Aldehyde dehydrogenase</fullName>
    </recommendedName>
</protein>
<dbReference type="FunFam" id="3.40.309.10:FF:000025">
    <property type="entry name" value="Aldehyde dehydrogenase"/>
    <property type="match status" value="1"/>
</dbReference>
<comment type="caution">
    <text evidence="8">The sequence shown here is derived from an EMBL/GenBank/DDBJ whole genome shotgun (WGS) entry which is preliminary data.</text>
</comment>
<dbReference type="InterPro" id="IPR016162">
    <property type="entry name" value="Ald_DH_N"/>
</dbReference>
<dbReference type="GO" id="GO:0006081">
    <property type="term" value="P:aldehyde metabolic process"/>
    <property type="evidence" value="ECO:0007669"/>
    <property type="project" value="InterPro"/>
</dbReference>
<evidence type="ECO:0000256" key="3">
    <source>
        <dbReference type="ARBA" id="ARBA00023027"/>
    </source>
</evidence>
<evidence type="ECO:0000256" key="2">
    <source>
        <dbReference type="ARBA" id="ARBA00023002"/>
    </source>
</evidence>
<evidence type="ECO:0000256" key="4">
    <source>
        <dbReference type="PIRNR" id="PIRNR036492"/>
    </source>
</evidence>
<dbReference type="GO" id="GO:0005737">
    <property type="term" value="C:cytoplasm"/>
    <property type="evidence" value="ECO:0007669"/>
    <property type="project" value="TreeGrafter"/>
</dbReference>
<name>A0A4Y9Z361_9AGAM</name>
<comment type="similarity">
    <text evidence="1 4">Belongs to the aldehyde dehydrogenase family.</text>
</comment>
<evidence type="ECO:0000259" key="7">
    <source>
        <dbReference type="Pfam" id="PF00171"/>
    </source>
</evidence>
<dbReference type="PANTHER" id="PTHR43570:SF16">
    <property type="entry name" value="ALDEHYDE DEHYDROGENASE TYPE III, ISOFORM Q"/>
    <property type="match status" value="1"/>
</dbReference>
<dbReference type="InterPro" id="IPR016161">
    <property type="entry name" value="Ald_DH/histidinol_DH"/>
</dbReference>
<keyword evidence="2 4" id="KW-0560">Oxidoreductase</keyword>
<evidence type="ECO:0000256" key="1">
    <source>
        <dbReference type="ARBA" id="ARBA00009986"/>
    </source>
</evidence>